<dbReference type="InterPro" id="IPR043686">
    <property type="entry name" value="Uup"/>
</dbReference>
<comment type="subcellular location">
    <subcellularLocation>
        <location evidence="11">Cytoplasm</location>
    </subcellularLocation>
    <text evidence="11">Associates with ribosomes.</text>
</comment>
<name>A0A7W9CTS1_9HYPH</name>
<dbReference type="InterPro" id="IPR017871">
    <property type="entry name" value="ABC_transporter-like_CS"/>
</dbReference>
<evidence type="ECO:0000256" key="9">
    <source>
        <dbReference type="ARBA" id="ARBA00049360"/>
    </source>
</evidence>
<evidence type="ECO:0000256" key="8">
    <source>
        <dbReference type="ARBA" id="ARBA00023204"/>
    </source>
</evidence>
<dbReference type="InterPro" id="IPR037118">
    <property type="entry name" value="Val-tRNA_synth_C_sf"/>
</dbReference>
<evidence type="ECO:0000256" key="5">
    <source>
        <dbReference type="ARBA" id="ARBA00022801"/>
    </source>
</evidence>
<dbReference type="Pfam" id="PF00005">
    <property type="entry name" value="ABC_tran"/>
    <property type="match status" value="2"/>
</dbReference>
<dbReference type="InterPro" id="IPR027417">
    <property type="entry name" value="P-loop_NTPase"/>
</dbReference>
<evidence type="ECO:0000256" key="6">
    <source>
        <dbReference type="ARBA" id="ARBA00022840"/>
    </source>
</evidence>
<dbReference type="GO" id="GO:0016887">
    <property type="term" value="F:ATP hydrolysis activity"/>
    <property type="evidence" value="ECO:0007669"/>
    <property type="project" value="UniProtKB-UniRule"/>
</dbReference>
<feature type="domain" description="ABC transporter" evidence="12">
    <location>
        <begin position="6"/>
        <end position="216"/>
    </location>
</feature>
<feature type="binding site" evidence="11">
    <location>
        <begin position="38"/>
        <end position="45"/>
    </location>
    <ligand>
        <name>ATP</name>
        <dbReference type="ChEBI" id="CHEBI:30616"/>
        <label>1</label>
    </ligand>
</feature>
<dbReference type="RefSeq" id="WP_183852787.1">
    <property type="nucleotide sequence ID" value="NZ_JACHOO010000002.1"/>
</dbReference>
<keyword evidence="14" id="KW-1185">Reference proteome</keyword>
<comment type="similarity">
    <text evidence="10 11">Belongs to the ABC transporter superfamily. ABCF family. Uup subfamily.</text>
</comment>
<dbReference type="InterPro" id="IPR051309">
    <property type="entry name" value="ABCF_ATPase"/>
</dbReference>
<keyword evidence="5 11" id="KW-0378">Hydrolase</keyword>
<dbReference type="PANTHER" id="PTHR42855:SF1">
    <property type="entry name" value="ABC TRANSPORTER DOMAIN-CONTAINING PROTEIN"/>
    <property type="match status" value="1"/>
</dbReference>
<keyword evidence="3 11" id="KW-0547">Nucleotide-binding</keyword>
<dbReference type="InterPro" id="IPR003593">
    <property type="entry name" value="AAA+_ATPase"/>
</dbReference>
<keyword evidence="6 11" id="KW-0067">ATP-binding</keyword>
<evidence type="ECO:0000256" key="2">
    <source>
        <dbReference type="ARBA" id="ARBA00022737"/>
    </source>
</evidence>
<evidence type="ECO:0000256" key="1">
    <source>
        <dbReference type="ARBA" id="ARBA00022490"/>
    </source>
</evidence>
<proteinExistence type="inferred from homology"/>
<organism evidence="13 14">
    <name type="scientific">Prosthecomicrobium pneumaticum</name>
    <dbReference type="NCBI Taxonomy" id="81895"/>
    <lineage>
        <taxon>Bacteria</taxon>
        <taxon>Pseudomonadati</taxon>
        <taxon>Pseudomonadota</taxon>
        <taxon>Alphaproteobacteria</taxon>
        <taxon>Hyphomicrobiales</taxon>
        <taxon>Kaistiaceae</taxon>
        <taxon>Prosthecomicrobium</taxon>
    </lineage>
</organism>
<dbReference type="AlphaFoldDB" id="A0A7W9CTS1"/>
<dbReference type="HAMAP" id="MF_00848">
    <property type="entry name" value="Uup"/>
    <property type="match status" value="1"/>
</dbReference>
<feature type="domain" description="ABC transporter" evidence="12">
    <location>
        <begin position="283"/>
        <end position="500"/>
    </location>
</feature>
<dbReference type="CDD" id="cd03221">
    <property type="entry name" value="ABCF_EF-3"/>
    <property type="match status" value="2"/>
</dbReference>
<evidence type="ECO:0000256" key="10">
    <source>
        <dbReference type="ARBA" id="ARBA00061478"/>
    </source>
</evidence>
<dbReference type="Pfam" id="PF16326">
    <property type="entry name" value="ABC_tran_CTD"/>
    <property type="match status" value="1"/>
</dbReference>
<evidence type="ECO:0000256" key="7">
    <source>
        <dbReference type="ARBA" id="ARBA00023125"/>
    </source>
</evidence>
<keyword evidence="1 11" id="KW-0963">Cytoplasm</keyword>
<evidence type="ECO:0000313" key="13">
    <source>
        <dbReference type="EMBL" id="MBB5751740.1"/>
    </source>
</evidence>
<dbReference type="InterPro" id="IPR032524">
    <property type="entry name" value="ABC_tran_C"/>
</dbReference>
<evidence type="ECO:0000256" key="3">
    <source>
        <dbReference type="ARBA" id="ARBA00022741"/>
    </source>
</evidence>
<sequence length="601" mass="65725">MAPPLLHLRDIGLTFGGRPLLEDAELAVGAGERLCLVGRNGSGKSTLLKIAAGLVEADRGTRFVQPGTTVRYLPQEPDLSGFADVRAYVEAGLGPGDDPHRATLLIEALGLTGAETPERLSGGEARRAALARAIAPEPDLLLLDEPTNHLDLPAIEWLEEELRGSRSALVLISHDRRFLERLSKATVWLDRGRTRRLDRGFSAFEDWRDQVLEEEARERERLDRRISQELDWVRYGVTARRKRNMGRLRKLEGLRAERRDQRRAVGTVRMAASEGAVSGKLVVEAEGIGKRFGDRAVVEDFSIRIGRGDRVALVGPNGAGKTTLLSMLTGALAPDTGSVRLGTNLEIVTLDQRRESLSPTATVADTLTEGRGDTVIVNGEARHVVGYMRDFLFTPEQARTPVSALSGGERGRLMLARALARPSNMLVLDEPTNDLDIETLDLLEELLDDYAGTILLVSHDRDFLDRVATSVVLAEGAGRWTDYAGGYSDMVAQRKAPAFQPAKAAAAGVTARPGPVERAAAPKRKLSFKEKHALETLPKRIDALAAEIAKLTSKLAEPDLFSRDRKAFETATARLAAAETERAAAEEEWLTLEMLREELEG</sequence>
<protein>
    <recommendedName>
        <fullName evidence="11">ATP-binding protein Uup</fullName>
        <ecNumber evidence="11">3.6.1.-</ecNumber>
    </recommendedName>
</protein>
<comment type="caution">
    <text evidence="13">The sequence shown here is derived from an EMBL/GenBank/DDBJ whole genome shotgun (WGS) entry which is preliminary data.</text>
</comment>
<dbReference type="EMBL" id="JACHOO010000002">
    <property type="protein sequence ID" value="MBB5751740.1"/>
    <property type="molecule type" value="Genomic_DNA"/>
</dbReference>
<dbReference type="Gene3D" id="3.40.50.300">
    <property type="entry name" value="P-loop containing nucleotide triphosphate hydrolases"/>
    <property type="match status" value="2"/>
</dbReference>
<keyword evidence="2 11" id="KW-0677">Repeat</keyword>
<dbReference type="InterPro" id="IPR003439">
    <property type="entry name" value="ABC_transporter-like_ATP-bd"/>
</dbReference>
<dbReference type="GO" id="GO:0043022">
    <property type="term" value="F:ribosome binding"/>
    <property type="evidence" value="ECO:0007669"/>
    <property type="project" value="UniProtKB-UniRule"/>
</dbReference>
<dbReference type="SUPFAM" id="SSF52540">
    <property type="entry name" value="P-loop containing nucleoside triphosphate hydrolases"/>
    <property type="match status" value="2"/>
</dbReference>
<keyword evidence="7 11" id="KW-0238">DNA-binding</keyword>
<dbReference type="GO" id="GO:0005524">
    <property type="term" value="F:ATP binding"/>
    <property type="evidence" value="ECO:0007669"/>
    <property type="project" value="UniProtKB-UniRule"/>
</dbReference>
<evidence type="ECO:0000259" key="12">
    <source>
        <dbReference type="PROSITE" id="PS50893"/>
    </source>
</evidence>
<dbReference type="Proteomes" id="UP000523821">
    <property type="component" value="Unassembled WGS sequence"/>
</dbReference>
<reference evidence="13 14" key="1">
    <citation type="submission" date="2020-08" db="EMBL/GenBank/DDBJ databases">
        <title>Genomic Encyclopedia of Type Strains, Phase IV (KMG-IV): sequencing the most valuable type-strain genomes for metagenomic binning, comparative biology and taxonomic classification.</title>
        <authorList>
            <person name="Goeker M."/>
        </authorList>
    </citation>
    <scope>NUCLEOTIDE SEQUENCE [LARGE SCALE GENOMIC DNA]</scope>
    <source>
        <strain evidence="13 14">DSM 16268</strain>
    </source>
</reference>
<dbReference type="SMART" id="SM00382">
    <property type="entry name" value="AAA"/>
    <property type="match status" value="2"/>
</dbReference>
<dbReference type="GO" id="GO:0003677">
    <property type="term" value="F:DNA binding"/>
    <property type="evidence" value="ECO:0007669"/>
    <property type="project" value="UniProtKB-UniRule"/>
</dbReference>
<dbReference type="FunFam" id="3.40.50.300:FF:000309">
    <property type="entry name" value="ABC transporter ATP-binding protein"/>
    <property type="match status" value="1"/>
</dbReference>
<keyword evidence="8 11" id="KW-0234">DNA repair</keyword>
<comment type="function">
    <text evidence="11">Probably plays a role in ribosome assembly or function. May be involved in resolution of branched DNA intermediates that result from template switching in postreplication gaps. Binds DNA and has ATPase activity.</text>
</comment>
<evidence type="ECO:0000256" key="11">
    <source>
        <dbReference type="HAMAP-Rule" id="MF_00848"/>
    </source>
</evidence>
<feature type="binding site" evidence="11">
    <location>
        <begin position="315"/>
        <end position="322"/>
    </location>
    <ligand>
        <name>ATP</name>
        <dbReference type="ChEBI" id="CHEBI:30616"/>
        <label>2</label>
    </ligand>
</feature>
<evidence type="ECO:0000256" key="4">
    <source>
        <dbReference type="ARBA" id="ARBA00022763"/>
    </source>
</evidence>
<dbReference type="PROSITE" id="PS50893">
    <property type="entry name" value="ABC_TRANSPORTER_2"/>
    <property type="match status" value="2"/>
</dbReference>
<dbReference type="GO" id="GO:0005737">
    <property type="term" value="C:cytoplasm"/>
    <property type="evidence" value="ECO:0007669"/>
    <property type="project" value="UniProtKB-SubCell"/>
</dbReference>
<comment type="catalytic activity">
    <reaction evidence="9 11">
        <text>ATP + H2O = ADP + phosphate + H(+)</text>
        <dbReference type="Rhea" id="RHEA:13065"/>
        <dbReference type="ChEBI" id="CHEBI:15377"/>
        <dbReference type="ChEBI" id="CHEBI:15378"/>
        <dbReference type="ChEBI" id="CHEBI:30616"/>
        <dbReference type="ChEBI" id="CHEBI:43474"/>
        <dbReference type="ChEBI" id="CHEBI:456216"/>
    </reaction>
</comment>
<evidence type="ECO:0000313" key="14">
    <source>
        <dbReference type="Proteomes" id="UP000523821"/>
    </source>
</evidence>
<dbReference type="Gene3D" id="1.10.287.380">
    <property type="entry name" value="Valyl-tRNA synthetase, C-terminal domain"/>
    <property type="match status" value="1"/>
</dbReference>
<dbReference type="PANTHER" id="PTHR42855">
    <property type="entry name" value="ABC TRANSPORTER ATP-BINDING SUBUNIT"/>
    <property type="match status" value="1"/>
</dbReference>
<keyword evidence="4 11" id="KW-0227">DNA damage</keyword>
<dbReference type="PROSITE" id="PS00211">
    <property type="entry name" value="ABC_TRANSPORTER_1"/>
    <property type="match status" value="1"/>
</dbReference>
<gene>
    <name evidence="11" type="primary">uup</name>
    <name evidence="13" type="ORF">GGQ63_000792</name>
</gene>
<dbReference type="GO" id="GO:0006281">
    <property type="term" value="P:DNA repair"/>
    <property type="evidence" value="ECO:0007669"/>
    <property type="project" value="UniProtKB-KW"/>
</dbReference>
<accession>A0A7W9CTS1</accession>
<dbReference type="EC" id="3.6.1.-" evidence="11"/>